<proteinExistence type="predicted"/>
<protein>
    <submittedName>
        <fullName evidence="2">Uncharacterized protein</fullName>
    </submittedName>
</protein>
<evidence type="ECO:0000256" key="1">
    <source>
        <dbReference type="SAM" id="MobiDB-lite"/>
    </source>
</evidence>
<comment type="caution">
    <text evidence="2">The sequence shown here is derived from an EMBL/GenBank/DDBJ whole genome shotgun (WGS) entry which is preliminary data.</text>
</comment>
<sequence>QRERGRDAKSPPPCSGEGWVRVSVPPYVGERERERERKRDVTSPCSGCPVHTGYRWRETGRCRWTEVSCVSVCPYVVSTPTKRAVRFFTLDTQSVSGHQVLGFNATWICSFKLDNVWYSPWQSGLGGLSVLPSYPFQVYHHWTDDGGEGGVGCRVYILAWGHVLGGHAVVGEILTGQRAADCLSTQTWYLSLPLNTEYMHST</sequence>
<feature type="non-terminal residue" evidence="2">
    <location>
        <position position="1"/>
    </location>
</feature>
<dbReference type="AlphaFoldDB" id="A0A9K3D4D0"/>
<evidence type="ECO:0000313" key="2">
    <source>
        <dbReference type="EMBL" id="GIQ88397.1"/>
    </source>
</evidence>
<keyword evidence="3" id="KW-1185">Reference proteome</keyword>
<name>A0A9K3D4D0_9EUKA</name>
<feature type="region of interest" description="Disordered" evidence="1">
    <location>
        <begin position="1"/>
        <end position="21"/>
    </location>
</feature>
<reference evidence="2 3" key="1">
    <citation type="journal article" date="2018" name="PLoS ONE">
        <title>The draft genome of Kipferlia bialata reveals reductive genome evolution in fornicate parasites.</title>
        <authorList>
            <person name="Tanifuji G."/>
            <person name="Takabayashi S."/>
            <person name="Kume K."/>
            <person name="Takagi M."/>
            <person name="Nakayama T."/>
            <person name="Kamikawa R."/>
            <person name="Inagaki Y."/>
            <person name="Hashimoto T."/>
        </authorList>
    </citation>
    <scope>NUCLEOTIDE SEQUENCE [LARGE SCALE GENOMIC DNA]</scope>
    <source>
        <strain evidence="2">NY0173</strain>
    </source>
</reference>
<gene>
    <name evidence="2" type="ORF">KIPB_010638</name>
</gene>
<evidence type="ECO:0000313" key="3">
    <source>
        <dbReference type="Proteomes" id="UP000265618"/>
    </source>
</evidence>
<organism evidence="2 3">
    <name type="scientific">Kipferlia bialata</name>
    <dbReference type="NCBI Taxonomy" id="797122"/>
    <lineage>
        <taxon>Eukaryota</taxon>
        <taxon>Metamonada</taxon>
        <taxon>Carpediemonas-like organisms</taxon>
        <taxon>Kipferlia</taxon>
    </lineage>
</organism>
<dbReference type="Proteomes" id="UP000265618">
    <property type="component" value="Unassembled WGS sequence"/>
</dbReference>
<accession>A0A9K3D4D0</accession>
<dbReference type="EMBL" id="BDIP01004034">
    <property type="protein sequence ID" value="GIQ88397.1"/>
    <property type="molecule type" value="Genomic_DNA"/>
</dbReference>